<evidence type="ECO:0000256" key="4">
    <source>
        <dbReference type="SAM" id="MobiDB-lite"/>
    </source>
</evidence>
<proteinExistence type="inferred from homology"/>
<feature type="coiled-coil region" evidence="3">
    <location>
        <begin position="185"/>
        <end position="212"/>
    </location>
</feature>
<evidence type="ECO:0000259" key="5">
    <source>
        <dbReference type="PROSITE" id="PS50878"/>
    </source>
</evidence>
<feature type="compositionally biased region" description="Basic and acidic residues" evidence="4">
    <location>
        <begin position="334"/>
        <end position="360"/>
    </location>
</feature>
<dbReference type="Gene3D" id="3.30.70.270">
    <property type="match status" value="1"/>
</dbReference>
<keyword evidence="3" id="KW-0175">Coiled coil</keyword>
<dbReference type="InterPro" id="IPR000477">
    <property type="entry name" value="RT_dom"/>
</dbReference>
<feature type="region of interest" description="Disordered" evidence="4">
    <location>
        <begin position="236"/>
        <end position="395"/>
    </location>
</feature>
<evidence type="ECO:0000313" key="7">
    <source>
        <dbReference type="Proteomes" id="UP001274896"/>
    </source>
</evidence>
<dbReference type="InterPro" id="IPR043128">
    <property type="entry name" value="Rev_trsase/Diguanyl_cyclase"/>
</dbReference>
<comment type="caution">
    <text evidence="6">The sequence shown here is derived from an EMBL/GenBank/DDBJ whole genome shotgun (WGS) entry which is preliminary data.</text>
</comment>
<sequence>MRKSGVAEKYVRVVQDMYERSRTVVKCAVGQTEEFKVEVGLHQGSALSPFLFAIVMDQLSEEVRQEPPWTMMFADDIVICSESREQVEESLERWRFALERRGMKVSRSKTEYMCVNESEGSGTVRLQGEEVKKVQEFKYLGSTVQSNGECGKEVIPGKGVACGAPPTMAKKTPSGRGKGERTDAMAALQAANEELRAKLTDIQIELQQEKNKLWRKTPSANPSYGRCSRNAQAVIAAKGAAPDAPNPSPSQKVRSSDGSWGGARNVERPVGGARSRARHLGGEREAKARRVGGSEDQGEASGGNEDQGKARGGSEKQERDKWGEQRTRRQGQRVRRDVHNRAEAPNDVHSRAAEPSDVHSRAAGPSDVHRRAAAPSDVHRRALAPSDVHRRTTAPWRRCPSRWGLELPKGREGGSKVQLVSKLEREKMQEVRHEQHKSAAAVSELRAKLHEEKLRELHSIRETLLRQHESELLRVIKIKDGEIQRLQALVNVLRDGSTDKVKSALMVEVREEARRGFEAERSRLQQEISELKGVKRQMEDALNVALQADKIKAAEIRSVYHLHQEEINRINKECEREIRRLQDNVSCHKAKTVQEWFDEHNNKLRC</sequence>
<evidence type="ECO:0000256" key="3">
    <source>
        <dbReference type="SAM" id="Coils"/>
    </source>
</evidence>
<accession>A0AAE0V1M8</accession>
<dbReference type="PROSITE" id="PS50878">
    <property type="entry name" value="RT_POL"/>
    <property type="match status" value="1"/>
</dbReference>
<keyword evidence="7" id="KW-1185">Reference proteome</keyword>
<evidence type="ECO:0000313" key="6">
    <source>
        <dbReference type="EMBL" id="KAK3529129.1"/>
    </source>
</evidence>
<organism evidence="6 7">
    <name type="scientific">Hemibagrus guttatus</name>
    <dbReference type="NCBI Taxonomy" id="175788"/>
    <lineage>
        <taxon>Eukaryota</taxon>
        <taxon>Metazoa</taxon>
        <taxon>Chordata</taxon>
        <taxon>Craniata</taxon>
        <taxon>Vertebrata</taxon>
        <taxon>Euteleostomi</taxon>
        <taxon>Actinopterygii</taxon>
        <taxon>Neopterygii</taxon>
        <taxon>Teleostei</taxon>
        <taxon>Ostariophysi</taxon>
        <taxon>Siluriformes</taxon>
        <taxon>Bagridae</taxon>
        <taxon>Hemibagrus</taxon>
    </lineage>
</organism>
<dbReference type="SUPFAM" id="SSF56672">
    <property type="entry name" value="DNA/RNA polymerases"/>
    <property type="match status" value="1"/>
</dbReference>
<gene>
    <name evidence="6" type="ORF">QTP70_016557</name>
</gene>
<dbReference type="AlphaFoldDB" id="A0AAE0V1M8"/>
<protein>
    <recommendedName>
        <fullName evidence="2">ribonuclease H</fullName>
        <ecNumber evidence="2">3.1.26.4</ecNumber>
    </recommendedName>
</protein>
<dbReference type="PANTHER" id="PTHR18935">
    <property type="entry name" value="GOLGIN SUBFAMILY A MEMBER 4-LIKE ISOFORM X1"/>
    <property type="match status" value="1"/>
</dbReference>
<dbReference type="EC" id="3.1.26.4" evidence="2"/>
<feature type="coiled-coil region" evidence="3">
    <location>
        <begin position="514"/>
        <end position="591"/>
    </location>
</feature>
<dbReference type="InterPro" id="IPR043502">
    <property type="entry name" value="DNA/RNA_pol_sf"/>
</dbReference>
<dbReference type="Pfam" id="PF00078">
    <property type="entry name" value="RVT_1"/>
    <property type="match status" value="1"/>
</dbReference>
<reference evidence="6" key="1">
    <citation type="submission" date="2023-06" db="EMBL/GenBank/DDBJ databases">
        <title>Male Hemibagrus guttatus genome.</title>
        <authorList>
            <person name="Bian C."/>
        </authorList>
    </citation>
    <scope>NUCLEOTIDE SEQUENCE</scope>
    <source>
        <strain evidence="6">Male_cb2023</strain>
        <tissue evidence="6">Muscle</tissue>
    </source>
</reference>
<feature type="compositionally biased region" description="Basic and acidic residues" evidence="4">
    <location>
        <begin position="306"/>
        <end position="327"/>
    </location>
</feature>
<dbReference type="Proteomes" id="UP001274896">
    <property type="component" value="Unassembled WGS sequence"/>
</dbReference>
<dbReference type="EMBL" id="JAUCMX010000012">
    <property type="protein sequence ID" value="KAK3529129.1"/>
    <property type="molecule type" value="Genomic_DNA"/>
</dbReference>
<dbReference type="GO" id="GO:0019900">
    <property type="term" value="F:kinase binding"/>
    <property type="evidence" value="ECO:0007669"/>
    <property type="project" value="InterPro"/>
</dbReference>
<dbReference type="InterPro" id="IPR024836">
    <property type="entry name" value="JAKMIP"/>
</dbReference>
<feature type="compositionally biased region" description="Polar residues" evidence="4">
    <location>
        <begin position="249"/>
        <end position="258"/>
    </location>
</feature>
<dbReference type="GO" id="GO:0004523">
    <property type="term" value="F:RNA-DNA hybrid ribonuclease activity"/>
    <property type="evidence" value="ECO:0007669"/>
    <property type="project" value="UniProtKB-EC"/>
</dbReference>
<dbReference type="GO" id="GO:0008017">
    <property type="term" value="F:microtubule binding"/>
    <property type="evidence" value="ECO:0007669"/>
    <property type="project" value="InterPro"/>
</dbReference>
<name>A0AAE0V1M8_9TELE</name>
<dbReference type="PANTHER" id="PTHR18935:SF9">
    <property type="entry name" value="JANUS KINASE AND MICROTUBULE-INTERACTING PROTEIN 3"/>
    <property type="match status" value="1"/>
</dbReference>
<feature type="domain" description="Reverse transcriptase" evidence="5">
    <location>
        <begin position="1"/>
        <end position="144"/>
    </location>
</feature>
<evidence type="ECO:0000256" key="2">
    <source>
        <dbReference type="ARBA" id="ARBA00012180"/>
    </source>
</evidence>
<comment type="similarity">
    <text evidence="1">Belongs to the beta type-B retroviral polymerase family. HERV class-II K(HML-2) pol subfamily.</text>
</comment>
<evidence type="ECO:0000256" key="1">
    <source>
        <dbReference type="ARBA" id="ARBA00010879"/>
    </source>
</evidence>